<gene>
    <name evidence="2" type="ORF">MCOR_48088</name>
</gene>
<dbReference type="EMBL" id="CACVKT020008420">
    <property type="protein sequence ID" value="CAC5415389.1"/>
    <property type="molecule type" value="Genomic_DNA"/>
</dbReference>
<proteinExistence type="predicted"/>
<protein>
    <submittedName>
        <fullName evidence="2">Uncharacterized protein</fullName>
    </submittedName>
</protein>
<accession>A0A6J8E3J9</accession>
<evidence type="ECO:0000256" key="1">
    <source>
        <dbReference type="SAM" id="MobiDB-lite"/>
    </source>
</evidence>
<reference evidence="2 3" key="1">
    <citation type="submission" date="2020-06" db="EMBL/GenBank/DDBJ databases">
        <authorList>
            <person name="Li R."/>
            <person name="Bekaert M."/>
        </authorList>
    </citation>
    <scope>NUCLEOTIDE SEQUENCE [LARGE SCALE GENOMIC DNA]</scope>
    <source>
        <strain evidence="3">wild</strain>
    </source>
</reference>
<dbReference type="Proteomes" id="UP000507470">
    <property type="component" value="Unassembled WGS sequence"/>
</dbReference>
<evidence type="ECO:0000313" key="2">
    <source>
        <dbReference type="EMBL" id="CAC5415389.1"/>
    </source>
</evidence>
<evidence type="ECO:0000313" key="3">
    <source>
        <dbReference type="Proteomes" id="UP000507470"/>
    </source>
</evidence>
<keyword evidence="3" id="KW-1185">Reference proteome</keyword>
<dbReference type="AlphaFoldDB" id="A0A6J8E3J9"/>
<sequence>MSKYRSPASLHEIQDNGDGIQCKRTDKDDDLDNGVKSVLDAVKGVNLTPSSKYDFQSVLKSLTIDELPKINIFLEILKEMKERCPDLLYDLMNVAVKNPSVISIRNITSVIVAYSALMFSRNNKNSAFQRCTTLMAVAGNAIDEFIRRLNQIGISLSCTSKLRILEKAGETSKNLLVEKLKTNQRMKITGVY</sequence>
<organism evidence="2 3">
    <name type="scientific">Mytilus coruscus</name>
    <name type="common">Sea mussel</name>
    <dbReference type="NCBI Taxonomy" id="42192"/>
    <lineage>
        <taxon>Eukaryota</taxon>
        <taxon>Metazoa</taxon>
        <taxon>Spiralia</taxon>
        <taxon>Lophotrochozoa</taxon>
        <taxon>Mollusca</taxon>
        <taxon>Bivalvia</taxon>
        <taxon>Autobranchia</taxon>
        <taxon>Pteriomorphia</taxon>
        <taxon>Mytilida</taxon>
        <taxon>Mytiloidea</taxon>
        <taxon>Mytilidae</taxon>
        <taxon>Mytilinae</taxon>
        <taxon>Mytilus</taxon>
    </lineage>
</organism>
<feature type="region of interest" description="Disordered" evidence="1">
    <location>
        <begin position="1"/>
        <end position="28"/>
    </location>
</feature>
<name>A0A6J8E3J9_MYTCO</name>